<evidence type="ECO:0000313" key="1">
    <source>
        <dbReference type="EMBL" id="VWC40835.1"/>
    </source>
</evidence>
<dbReference type="EMBL" id="CABVPW010000048">
    <property type="protein sequence ID" value="VWC40835.1"/>
    <property type="molecule type" value="Genomic_DNA"/>
</dbReference>
<evidence type="ECO:0000313" key="2">
    <source>
        <dbReference type="Proteomes" id="UP000494218"/>
    </source>
</evidence>
<gene>
    <name evidence="1" type="ORF">BLA23254_06957</name>
</gene>
<reference evidence="1 2" key="1">
    <citation type="submission" date="2019-09" db="EMBL/GenBank/DDBJ databases">
        <authorList>
            <person name="Depoorter E."/>
        </authorList>
    </citation>
    <scope>NUCLEOTIDE SEQUENCE [LARGE SCALE GENOMIC DNA]</scope>
    <source>
        <strain evidence="1">LMG 23254</strain>
    </source>
</reference>
<proteinExistence type="predicted"/>
<accession>A0A6P2RUF4</accession>
<sequence>MQIGFDFGDIGAVKEVLPSPVWKPARPSLREWGRLLDDAERAVQLLPYVERAIFSACIEAARTHRGDEIERSMTRAKTDAEREALMNGDVWSPHSCTTVEATGEARANLMQHCVASAEGGQDVPGIEYKTRHDDNVKCGAIHAVGVGTVVVREWGSVGVGSITFELSRSTFFLASYRDDMPMHYAPASLWRPAYCADKIAFSNDTAPSVPTFLFNGREYVNTGSVSISGKESCTAWSIAPLDGWSEQTYDYRSKCAAYDRYEKERGDSRGMVVKVRGQLCVLDKPICFFDDNVTHNYSFIDEKEDDEGEQDDAVNYDDRIEEDADLLAA</sequence>
<dbReference type="AlphaFoldDB" id="A0A6P2RUF4"/>
<dbReference type="Proteomes" id="UP000494218">
    <property type="component" value="Unassembled WGS sequence"/>
</dbReference>
<name>A0A6P2RUF4_BURL3</name>
<protein>
    <submittedName>
        <fullName evidence="1">Uncharacterized protein</fullName>
    </submittedName>
</protein>
<organism evidence="1 2">
    <name type="scientific">Burkholderia lata (strain ATCC 17760 / DSM 23089 / LMG 22485 / NCIMB 9086 / R18194 / 383)</name>
    <dbReference type="NCBI Taxonomy" id="482957"/>
    <lineage>
        <taxon>Bacteria</taxon>
        <taxon>Pseudomonadati</taxon>
        <taxon>Pseudomonadota</taxon>
        <taxon>Betaproteobacteria</taxon>
        <taxon>Burkholderiales</taxon>
        <taxon>Burkholderiaceae</taxon>
        <taxon>Burkholderia</taxon>
        <taxon>Burkholderia cepacia complex</taxon>
    </lineage>
</organism>
<dbReference type="RefSeq" id="WP_175035017.1">
    <property type="nucleotide sequence ID" value="NZ_CABVPW010000048.1"/>
</dbReference>